<keyword evidence="9 22" id="KW-0228">DNA excision</keyword>
<keyword evidence="27" id="KW-1185">Reference proteome</keyword>
<keyword evidence="14 22" id="KW-0267">Excision nuclease</keyword>
<dbReference type="InterPro" id="IPR008918">
    <property type="entry name" value="HhH2"/>
</dbReference>
<feature type="compositionally biased region" description="Basic and acidic residues" evidence="23">
    <location>
        <begin position="561"/>
        <end position="572"/>
    </location>
</feature>
<dbReference type="SMART" id="SM00485">
    <property type="entry name" value="XPGN"/>
    <property type="match status" value="1"/>
</dbReference>
<evidence type="ECO:0000256" key="8">
    <source>
        <dbReference type="ARBA" id="ARBA00022763"/>
    </source>
</evidence>
<evidence type="ECO:0000256" key="7">
    <source>
        <dbReference type="ARBA" id="ARBA00022759"/>
    </source>
</evidence>
<dbReference type="InterPro" id="IPR036279">
    <property type="entry name" value="5-3_exonuclease_C_sf"/>
</dbReference>
<keyword evidence="11 22" id="KW-0269">Exonuclease</keyword>
<keyword evidence="16 22" id="KW-0238">DNA-binding</keyword>
<evidence type="ECO:0000313" key="27">
    <source>
        <dbReference type="Proteomes" id="UP001328107"/>
    </source>
</evidence>
<comment type="caution">
    <text evidence="26">The sequence shown here is derived from an EMBL/GenBank/DDBJ whole genome shotgun (WGS) entry which is preliminary data.</text>
</comment>
<gene>
    <name evidence="26" type="ORF">PMAYCL1PPCAC_11344</name>
</gene>
<keyword evidence="7" id="KW-0255">Endonuclease</keyword>
<dbReference type="PANTHER" id="PTHR11081:SF8">
    <property type="entry name" value="EXONUCLEASE 1"/>
    <property type="match status" value="1"/>
</dbReference>
<dbReference type="InterPro" id="IPR006085">
    <property type="entry name" value="XPG_DNA_repair_N"/>
</dbReference>
<evidence type="ECO:0000256" key="23">
    <source>
        <dbReference type="SAM" id="MobiDB-lite"/>
    </source>
</evidence>
<comment type="subunit">
    <text evidence="21">Interacts with the MLH1-PMS2 heterodimer via MLH1. Interacts with MSH3. Interacts with the MSH2-MSH6 heterodimer via MSH2, and this interaction may increase the processivity of the 5'-&gt;3' exonuclease activity. Interacts with PCNA, and this interaction may both stimulate the cryptic 3'-&gt;5' exonuclease activity and suppress the 5'-&gt;3' exonuclease activity. Interacts with WRN, and this interaction stimulates both the 5'-&gt;3' exonuclease activity and cleavage of 5'-overhanging flap structures. Interacts with RECQL/RECQ1, and this interaction stimulates cleavage of 5'-overhanging flap structures. Interacts with DNA helicase ZGRF1; the interaction is increased following DNA damage induction.</text>
</comment>
<dbReference type="EC" id="3.1.-.-" evidence="22"/>
<evidence type="ECO:0000256" key="16">
    <source>
        <dbReference type="ARBA" id="ARBA00023125"/>
    </source>
</evidence>
<dbReference type="SMART" id="SM00279">
    <property type="entry name" value="HhH2"/>
    <property type="match status" value="1"/>
</dbReference>
<evidence type="ECO:0000256" key="3">
    <source>
        <dbReference type="ARBA" id="ARBA00020324"/>
    </source>
</evidence>
<dbReference type="GO" id="GO:0006310">
    <property type="term" value="P:DNA recombination"/>
    <property type="evidence" value="ECO:0007669"/>
    <property type="project" value="TreeGrafter"/>
</dbReference>
<keyword evidence="5 22" id="KW-0540">Nuclease</keyword>
<dbReference type="GO" id="GO:0046872">
    <property type="term" value="F:metal ion binding"/>
    <property type="evidence" value="ECO:0007669"/>
    <property type="project" value="UniProtKB-UniRule"/>
</dbReference>
<evidence type="ECO:0000256" key="20">
    <source>
        <dbReference type="ARBA" id="ARBA00057694"/>
    </source>
</evidence>
<evidence type="ECO:0000259" key="24">
    <source>
        <dbReference type="SMART" id="SM00484"/>
    </source>
</evidence>
<evidence type="ECO:0000256" key="10">
    <source>
        <dbReference type="ARBA" id="ARBA00022801"/>
    </source>
</evidence>
<dbReference type="PRINTS" id="PR00853">
    <property type="entry name" value="XPGRADSUPER"/>
</dbReference>
<evidence type="ECO:0000256" key="18">
    <source>
        <dbReference type="ARBA" id="ARBA00023242"/>
    </source>
</evidence>
<feature type="compositionally biased region" description="Low complexity" evidence="23">
    <location>
        <begin position="658"/>
        <end position="668"/>
    </location>
</feature>
<name>A0AAN5CFG1_9BILA</name>
<keyword evidence="10 22" id="KW-0378">Hydrolase</keyword>
<dbReference type="GO" id="GO:0035312">
    <property type="term" value="F:5'-3' DNA exonuclease activity"/>
    <property type="evidence" value="ECO:0007669"/>
    <property type="project" value="UniProtKB-UniRule"/>
</dbReference>
<keyword evidence="12 22" id="KW-0460">Magnesium</keyword>
<keyword evidence="15" id="KW-0007">Acetylation</keyword>
<evidence type="ECO:0000256" key="13">
    <source>
        <dbReference type="ARBA" id="ARBA00022859"/>
    </source>
</evidence>
<feature type="non-terminal residue" evidence="26">
    <location>
        <position position="1"/>
    </location>
</feature>
<evidence type="ECO:0000256" key="11">
    <source>
        <dbReference type="ARBA" id="ARBA00022839"/>
    </source>
</evidence>
<feature type="domain" description="XPG-I" evidence="24">
    <location>
        <begin position="138"/>
        <end position="206"/>
    </location>
</feature>
<evidence type="ECO:0000256" key="17">
    <source>
        <dbReference type="ARBA" id="ARBA00023204"/>
    </source>
</evidence>
<evidence type="ECO:0000259" key="25">
    <source>
        <dbReference type="SMART" id="SM00485"/>
    </source>
</evidence>
<comment type="cofactor">
    <cofactor evidence="22">
        <name>Mg(2+)</name>
        <dbReference type="ChEBI" id="CHEBI:18420"/>
    </cofactor>
    <text evidence="22">Binds 2 magnesium ions per subunit. They probably participate in the reaction catalyzed by the enzyme. May bind an additional third magnesium ion after substrate binding.</text>
</comment>
<dbReference type="InterPro" id="IPR044752">
    <property type="entry name" value="PIN-like_EXO1"/>
</dbReference>
<accession>A0AAN5CFG1</accession>
<feature type="region of interest" description="Disordered" evidence="23">
    <location>
        <begin position="632"/>
        <end position="671"/>
    </location>
</feature>
<dbReference type="AlphaFoldDB" id="A0AAN5CFG1"/>
<evidence type="ECO:0000313" key="26">
    <source>
        <dbReference type="EMBL" id="GMR41149.1"/>
    </source>
</evidence>
<keyword evidence="13" id="KW-0391">Immunity</keyword>
<feature type="region of interest" description="Disordered" evidence="23">
    <location>
        <begin position="522"/>
        <end position="610"/>
    </location>
</feature>
<dbReference type="FunFam" id="1.10.150.20:FF:000011">
    <property type="entry name" value="exonuclease 1"/>
    <property type="match status" value="1"/>
</dbReference>
<dbReference type="EMBL" id="BTRK01000003">
    <property type="protein sequence ID" value="GMR41149.1"/>
    <property type="molecule type" value="Genomic_DNA"/>
</dbReference>
<feature type="region of interest" description="Disordered" evidence="23">
    <location>
        <begin position="453"/>
        <end position="485"/>
    </location>
</feature>
<dbReference type="Pfam" id="PF00867">
    <property type="entry name" value="XPG_I"/>
    <property type="match status" value="1"/>
</dbReference>
<sequence length="734" mass="80544">GIQNLLPFVAKSCRNGNISEFAGCSVAIDVSCLLHRGLFGCMEDRAVGIDNRAYIYYVKKYVDALIALNCHVIMVFDGRPLPAKKDTNAERSAKRKENMRQGGILLSQGKVEEAGNLFRQSTSITREVVETTIQHFRKSELVDIIVAPYESDAQLAFLTREKLADVVVTEDSDLIAFGCEKIIFKWNLAGPCTIYEKSRLSKCFSGNMASEFDFTRFRRICILAGCDYTQGLKGVGLNKSLQFFLKTSKDDLREILPRVPSYLRMPKLKVTDEFIEDFIRAEKTFLHQVVYDPRGRCQRPLTAYPLEEEKADSQATVAYLFDDDDDDFVPKVGGHQTKNDNDFSFAGTVASSNQSTRLALGNSSQGSSLEDPFHLPKEIPVWSVWSSHYETRSQRLAKARTEEKAAKDKKLRTGAFRMDSPERRRKKTIAVDEEEEDVSILVLDDEEDEFVNDFKKKPKKPSPRKSVTAPSRSKKNEAANSMSAEELMTMYSIDTKSQSTTVTSSSTTTVVASVEVMEVVEAPVSNDSPPPPPKPSKAVTVADATAAQPGRKRSRLNAIGEAEKEDEKKRIVIDPLPSPIQKEQTPPMEVLESPALGGDTPTTTGPSVLSTSLLKTSTPLTGRTRSLVGGKSVYFGMNRPSSLSNPFKKPRLLPPGESPAASPSAPAATVESPGVLNRGMLLTPNGSCLTSSLSDKLGVVENEAASSSLSSSPFGAIFRSGCRAAGLRRSRSTK</sequence>
<dbReference type="GO" id="GO:0017108">
    <property type="term" value="F:5'-flap endonuclease activity"/>
    <property type="evidence" value="ECO:0007669"/>
    <property type="project" value="TreeGrafter"/>
</dbReference>
<dbReference type="InterPro" id="IPR006084">
    <property type="entry name" value="XPG/Rad2"/>
</dbReference>
<dbReference type="SUPFAM" id="SSF88723">
    <property type="entry name" value="PIN domain-like"/>
    <property type="match status" value="1"/>
</dbReference>
<reference evidence="27" key="1">
    <citation type="submission" date="2022-10" db="EMBL/GenBank/DDBJ databases">
        <title>Genome assembly of Pristionchus species.</title>
        <authorList>
            <person name="Yoshida K."/>
            <person name="Sommer R.J."/>
        </authorList>
    </citation>
    <scope>NUCLEOTIDE SEQUENCE [LARGE SCALE GENOMIC DNA]</scope>
    <source>
        <strain evidence="27">RS5460</strain>
    </source>
</reference>
<dbReference type="SMART" id="SM00484">
    <property type="entry name" value="XPGI"/>
    <property type="match status" value="1"/>
</dbReference>
<evidence type="ECO:0000256" key="4">
    <source>
        <dbReference type="ARBA" id="ARBA00022553"/>
    </source>
</evidence>
<dbReference type="GO" id="GO:0051321">
    <property type="term" value="P:meiotic cell cycle"/>
    <property type="evidence" value="ECO:0007669"/>
    <property type="project" value="UniProtKB-KW"/>
</dbReference>
<comment type="function">
    <text evidence="20">5'-&gt;3' double-stranded DNA exonuclease which may also possess a cryptic 3'-&gt;5' double-stranded DNA exonuclease activity. Functions in DNA mismatch repair (MMR) to excise mismatch-containing DNA tracts directed by strand breaks located either 5' or 3' to the mismatch. Also exhibits endonuclease activity against 5'-overhanging flap structures similar to those generated by displacement synthesis when DNA polymerase encounters the 5'-end of a downstream Okazaki fragment. Required for somatic hypermutation (SHM) and class switch recombination (CSR) of immunoglobulin genes. Essential for male and female meiosis.</text>
</comment>
<evidence type="ECO:0000256" key="22">
    <source>
        <dbReference type="RuleBase" id="RU910737"/>
    </source>
</evidence>
<comment type="subcellular location">
    <subcellularLocation>
        <location evidence="1 22">Nucleus</location>
    </subcellularLocation>
</comment>
<dbReference type="Gene3D" id="1.10.150.20">
    <property type="entry name" value="5' to 3' exonuclease, C-terminal subdomain"/>
    <property type="match status" value="1"/>
</dbReference>
<protein>
    <recommendedName>
        <fullName evidence="3 22">Exonuclease 1</fullName>
        <ecNumber evidence="22">3.1.-.-</ecNumber>
    </recommendedName>
</protein>
<evidence type="ECO:0000256" key="14">
    <source>
        <dbReference type="ARBA" id="ARBA00022881"/>
    </source>
</evidence>
<keyword evidence="6 22" id="KW-0479">Metal-binding</keyword>
<dbReference type="CDD" id="cd09857">
    <property type="entry name" value="PIN_EXO1"/>
    <property type="match status" value="1"/>
</dbReference>
<proteinExistence type="inferred from homology"/>
<dbReference type="InterPro" id="IPR006086">
    <property type="entry name" value="XPG-I_dom"/>
</dbReference>
<organism evidence="26 27">
    <name type="scientific">Pristionchus mayeri</name>
    <dbReference type="NCBI Taxonomy" id="1317129"/>
    <lineage>
        <taxon>Eukaryota</taxon>
        <taxon>Metazoa</taxon>
        <taxon>Ecdysozoa</taxon>
        <taxon>Nematoda</taxon>
        <taxon>Chromadorea</taxon>
        <taxon>Rhabditida</taxon>
        <taxon>Rhabditina</taxon>
        <taxon>Diplogasteromorpha</taxon>
        <taxon>Diplogasteroidea</taxon>
        <taxon>Neodiplogasteridae</taxon>
        <taxon>Pristionchus</taxon>
    </lineage>
</organism>
<keyword evidence="18 22" id="KW-0539">Nucleus</keyword>
<evidence type="ECO:0000256" key="2">
    <source>
        <dbReference type="ARBA" id="ARBA00010563"/>
    </source>
</evidence>
<keyword evidence="19" id="KW-0469">Meiosis</keyword>
<dbReference type="GO" id="GO:0005634">
    <property type="term" value="C:nucleus"/>
    <property type="evidence" value="ECO:0007669"/>
    <property type="project" value="UniProtKB-SubCell"/>
</dbReference>
<dbReference type="InterPro" id="IPR029060">
    <property type="entry name" value="PIN-like_dom_sf"/>
</dbReference>
<evidence type="ECO:0000256" key="6">
    <source>
        <dbReference type="ARBA" id="ARBA00022723"/>
    </source>
</evidence>
<evidence type="ECO:0000256" key="15">
    <source>
        <dbReference type="ARBA" id="ARBA00022990"/>
    </source>
</evidence>
<dbReference type="PANTHER" id="PTHR11081">
    <property type="entry name" value="FLAP ENDONUCLEASE FAMILY MEMBER"/>
    <property type="match status" value="1"/>
</dbReference>
<dbReference type="GO" id="GO:0002376">
    <property type="term" value="P:immune system process"/>
    <property type="evidence" value="ECO:0007669"/>
    <property type="project" value="UniProtKB-KW"/>
</dbReference>
<dbReference type="Gene3D" id="3.40.50.1010">
    <property type="entry name" value="5'-nuclease"/>
    <property type="match status" value="1"/>
</dbReference>
<dbReference type="Proteomes" id="UP001328107">
    <property type="component" value="Unassembled WGS sequence"/>
</dbReference>
<evidence type="ECO:0000256" key="1">
    <source>
        <dbReference type="ARBA" id="ARBA00004123"/>
    </source>
</evidence>
<dbReference type="Pfam" id="PF00752">
    <property type="entry name" value="XPG_N"/>
    <property type="match status" value="1"/>
</dbReference>
<evidence type="ECO:0000256" key="12">
    <source>
        <dbReference type="ARBA" id="ARBA00022842"/>
    </source>
</evidence>
<comment type="similarity">
    <text evidence="2 22">Belongs to the XPG/RAD2 endonuclease family. EXO1 subfamily.</text>
</comment>
<feature type="domain" description="XPG N-terminal" evidence="25">
    <location>
        <begin position="1"/>
        <end position="98"/>
    </location>
</feature>
<evidence type="ECO:0000256" key="21">
    <source>
        <dbReference type="ARBA" id="ARBA00064664"/>
    </source>
</evidence>
<evidence type="ECO:0000256" key="5">
    <source>
        <dbReference type="ARBA" id="ARBA00022722"/>
    </source>
</evidence>
<dbReference type="FunFam" id="3.40.50.1010:FF:000111">
    <property type="entry name" value="Exonuclease 1"/>
    <property type="match status" value="1"/>
</dbReference>
<keyword evidence="17 22" id="KW-0234">DNA repair</keyword>
<dbReference type="GO" id="GO:0003677">
    <property type="term" value="F:DNA binding"/>
    <property type="evidence" value="ECO:0007669"/>
    <property type="project" value="UniProtKB-UniRule"/>
</dbReference>
<keyword evidence="4" id="KW-0597">Phosphoprotein</keyword>
<dbReference type="SUPFAM" id="SSF47807">
    <property type="entry name" value="5' to 3' exonuclease, C-terminal subdomain"/>
    <property type="match status" value="1"/>
</dbReference>
<evidence type="ECO:0000256" key="9">
    <source>
        <dbReference type="ARBA" id="ARBA00022769"/>
    </source>
</evidence>
<keyword evidence="8 22" id="KW-0227">DNA damage</keyword>
<dbReference type="GO" id="GO:0006298">
    <property type="term" value="P:mismatch repair"/>
    <property type="evidence" value="ECO:0007669"/>
    <property type="project" value="TreeGrafter"/>
</dbReference>
<evidence type="ECO:0000256" key="19">
    <source>
        <dbReference type="ARBA" id="ARBA00023254"/>
    </source>
</evidence>